<dbReference type="Gene3D" id="1.20.1250.20">
    <property type="entry name" value="MFS general substrate transporter like domains"/>
    <property type="match status" value="1"/>
</dbReference>
<accession>A0A6P2C905</accession>
<evidence type="ECO:0000313" key="10">
    <source>
        <dbReference type="Proteomes" id="UP000460272"/>
    </source>
</evidence>
<keyword evidence="4 7" id="KW-0812">Transmembrane</keyword>
<feature type="transmembrane region" description="Helical" evidence="7">
    <location>
        <begin position="175"/>
        <end position="192"/>
    </location>
</feature>
<gene>
    <name evidence="9" type="ORF">EAS64_00770</name>
</gene>
<evidence type="ECO:0000256" key="2">
    <source>
        <dbReference type="ARBA" id="ARBA00022448"/>
    </source>
</evidence>
<feature type="transmembrane region" description="Helical" evidence="7">
    <location>
        <begin position="506"/>
        <end position="529"/>
    </location>
</feature>
<comment type="caution">
    <text evidence="9">The sequence shown here is derived from an EMBL/GenBank/DDBJ whole genome shotgun (WGS) entry which is preliminary data.</text>
</comment>
<feature type="transmembrane region" description="Helical" evidence="7">
    <location>
        <begin position="428"/>
        <end position="451"/>
    </location>
</feature>
<reference evidence="9 10" key="1">
    <citation type="submission" date="2018-11" db="EMBL/GenBank/DDBJ databases">
        <title>Trebonia kvetii gen.nov., sp.nov., a novel acidophilic actinobacterium, and proposal of the new actinobacterial family Treboniaceae fam. nov.</title>
        <authorList>
            <person name="Rapoport D."/>
            <person name="Sagova-Mareckova M."/>
            <person name="Sedlacek I."/>
            <person name="Provaznik J."/>
            <person name="Kralova S."/>
            <person name="Pavlinic D."/>
            <person name="Benes V."/>
            <person name="Kopecky J."/>
        </authorList>
    </citation>
    <scope>NUCLEOTIDE SEQUENCE [LARGE SCALE GENOMIC DNA]</scope>
    <source>
        <strain evidence="9 10">15Tr583</strain>
    </source>
</reference>
<evidence type="ECO:0000256" key="6">
    <source>
        <dbReference type="ARBA" id="ARBA00023136"/>
    </source>
</evidence>
<dbReference type="Gene3D" id="1.20.1720.10">
    <property type="entry name" value="Multidrug resistance protein D"/>
    <property type="match status" value="1"/>
</dbReference>
<evidence type="ECO:0000256" key="1">
    <source>
        <dbReference type="ARBA" id="ARBA00004651"/>
    </source>
</evidence>
<dbReference type="PANTHER" id="PTHR42718:SF46">
    <property type="entry name" value="BLR6921 PROTEIN"/>
    <property type="match status" value="1"/>
</dbReference>
<feature type="transmembrane region" description="Helical" evidence="7">
    <location>
        <begin position="291"/>
        <end position="313"/>
    </location>
</feature>
<dbReference type="Pfam" id="PF07690">
    <property type="entry name" value="MFS_1"/>
    <property type="match status" value="1"/>
</dbReference>
<dbReference type="InterPro" id="IPR020846">
    <property type="entry name" value="MFS_dom"/>
</dbReference>
<dbReference type="GO" id="GO:0022857">
    <property type="term" value="F:transmembrane transporter activity"/>
    <property type="evidence" value="ECO:0007669"/>
    <property type="project" value="InterPro"/>
</dbReference>
<feature type="transmembrane region" description="Helical" evidence="7">
    <location>
        <begin position="112"/>
        <end position="130"/>
    </location>
</feature>
<dbReference type="OrthoDB" id="4325372at2"/>
<keyword evidence="6 7" id="KW-0472">Membrane</keyword>
<evidence type="ECO:0000313" key="9">
    <source>
        <dbReference type="EMBL" id="TVZ06033.1"/>
    </source>
</evidence>
<dbReference type="Proteomes" id="UP000460272">
    <property type="component" value="Unassembled WGS sequence"/>
</dbReference>
<dbReference type="EMBL" id="RPFW01000001">
    <property type="protein sequence ID" value="TVZ06033.1"/>
    <property type="molecule type" value="Genomic_DNA"/>
</dbReference>
<dbReference type="InterPro" id="IPR036259">
    <property type="entry name" value="MFS_trans_sf"/>
</dbReference>
<feature type="transmembrane region" description="Helical" evidence="7">
    <location>
        <begin position="373"/>
        <end position="392"/>
    </location>
</feature>
<protein>
    <submittedName>
        <fullName evidence="9">MFS transporter</fullName>
    </submittedName>
</protein>
<evidence type="ECO:0000256" key="5">
    <source>
        <dbReference type="ARBA" id="ARBA00022989"/>
    </source>
</evidence>
<keyword evidence="2" id="KW-0813">Transport</keyword>
<dbReference type="CDD" id="cd17321">
    <property type="entry name" value="MFS_MMR_MDR_like"/>
    <property type="match status" value="1"/>
</dbReference>
<feature type="transmembrane region" description="Helical" evidence="7">
    <location>
        <begin position="231"/>
        <end position="252"/>
    </location>
</feature>
<name>A0A6P2C905_9ACTN</name>
<feature type="transmembrane region" description="Helical" evidence="7">
    <location>
        <begin position="142"/>
        <end position="163"/>
    </location>
</feature>
<dbReference type="SUPFAM" id="SSF103473">
    <property type="entry name" value="MFS general substrate transporter"/>
    <property type="match status" value="1"/>
</dbReference>
<keyword evidence="3" id="KW-1003">Cell membrane</keyword>
<keyword evidence="10" id="KW-1185">Reference proteome</keyword>
<dbReference type="GO" id="GO:0005886">
    <property type="term" value="C:plasma membrane"/>
    <property type="evidence" value="ECO:0007669"/>
    <property type="project" value="UniProtKB-SubCell"/>
</dbReference>
<feature type="transmembrane region" description="Helical" evidence="7">
    <location>
        <begin position="334"/>
        <end position="353"/>
    </location>
</feature>
<feature type="transmembrane region" description="Helical" evidence="7">
    <location>
        <begin position="472"/>
        <end position="494"/>
    </location>
</feature>
<organism evidence="9 10">
    <name type="scientific">Trebonia kvetii</name>
    <dbReference type="NCBI Taxonomy" id="2480626"/>
    <lineage>
        <taxon>Bacteria</taxon>
        <taxon>Bacillati</taxon>
        <taxon>Actinomycetota</taxon>
        <taxon>Actinomycetes</taxon>
        <taxon>Streptosporangiales</taxon>
        <taxon>Treboniaceae</taxon>
        <taxon>Trebonia</taxon>
    </lineage>
</organism>
<evidence type="ECO:0000259" key="8">
    <source>
        <dbReference type="PROSITE" id="PS50850"/>
    </source>
</evidence>
<dbReference type="PANTHER" id="PTHR42718">
    <property type="entry name" value="MAJOR FACILITATOR SUPERFAMILY MULTIDRUG TRANSPORTER MFSC"/>
    <property type="match status" value="1"/>
</dbReference>
<feature type="domain" description="Major facilitator superfamily (MFS) profile" evidence="8">
    <location>
        <begin position="76"/>
        <end position="533"/>
    </location>
</feature>
<feature type="transmembrane region" description="Helical" evidence="7">
    <location>
        <begin position="204"/>
        <end position="225"/>
    </location>
</feature>
<feature type="transmembrane region" description="Helical" evidence="7">
    <location>
        <begin position="75"/>
        <end position="100"/>
    </location>
</feature>
<evidence type="ECO:0000256" key="3">
    <source>
        <dbReference type="ARBA" id="ARBA00022475"/>
    </source>
</evidence>
<evidence type="ECO:0000256" key="4">
    <source>
        <dbReference type="ARBA" id="ARBA00022692"/>
    </source>
</evidence>
<evidence type="ECO:0000256" key="7">
    <source>
        <dbReference type="SAM" id="Phobius"/>
    </source>
</evidence>
<feature type="transmembrane region" description="Helical" evidence="7">
    <location>
        <begin position="399"/>
        <end position="416"/>
    </location>
</feature>
<proteinExistence type="predicted"/>
<feature type="transmembrane region" description="Helical" evidence="7">
    <location>
        <begin position="264"/>
        <end position="285"/>
    </location>
</feature>
<keyword evidence="5 7" id="KW-1133">Transmembrane helix</keyword>
<comment type="subcellular location">
    <subcellularLocation>
        <location evidence="1">Cell membrane</location>
        <topology evidence="1">Multi-pass membrane protein</topology>
    </subcellularLocation>
</comment>
<dbReference type="InterPro" id="IPR011701">
    <property type="entry name" value="MFS"/>
</dbReference>
<dbReference type="AlphaFoldDB" id="A0A6P2C905"/>
<dbReference type="PROSITE" id="PS50850">
    <property type="entry name" value="MFS"/>
    <property type="match status" value="1"/>
</dbReference>
<sequence length="547" mass="54716">MLGVDRAHMRQCTSVPRVLADWLVSGLGSGIMRRLTNRSVSDSGGRSAGAGHGAGAADAGGGAVPGFLWSRRHTVALVVLCMAALLDSIDVTVVNVAMPAIKSALGFSEGGLAWMVDAYMVPFGGFLLLGGRTGDLAGRRRVLVAGTALFTVASAGSALAPSAQVMIATRALEGLAAAFVVPMTFAMLGSVFPPGPARNRAFGIWGAVTAGAATLGLVIGGVLVTAAGWRWVFLVNLPLGALVIAAALRVLPADPGSGLRGLRSFDLGGAVSVTAGASVLAYAVAQTGTHAWGSGRTIGLLCAAAVLLGYFVLHEWRVAADPLLPLSLLRNRSVAGANVVSTLLGSAMFAVFYATTLYMQQVLHYSALRTGLAYLPFGSSILVAAGVAPALVTLAGIRLTSVAGSAISVAGLFLLARVPATGHLLTDIIVPTVVVGLGAGLVIVPTSVAAMSGVEAARHGVASALLNVSRQLGGALGLAVIATITAGVSARAAAAGHAAPDALTSGFHAGFAVSAALVITGLAAAAVLLREDGRGERLNLIELQAGG</sequence>